<dbReference type="EMBL" id="OU015566">
    <property type="protein sequence ID" value="CAG5108359.1"/>
    <property type="molecule type" value="Genomic_DNA"/>
</dbReference>
<evidence type="ECO:0000313" key="1">
    <source>
        <dbReference type="EMBL" id="CAG5108359.1"/>
    </source>
</evidence>
<name>A0ABN7SV54_OIKDI</name>
<proteinExistence type="predicted"/>
<organism evidence="1 2">
    <name type="scientific">Oikopleura dioica</name>
    <name type="common">Tunicate</name>
    <dbReference type="NCBI Taxonomy" id="34765"/>
    <lineage>
        <taxon>Eukaryota</taxon>
        <taxon>Metazoa</taxon>
        <taxon>Chordata</taxon>
        <taxon>Tunicata</taxon>
        <taxon>Appendicularia</taxon>
        <taxon>Copelata</taxon>
        <taxon>Oikopleuridae</taxon>
        <taxon>Oikopleura</taxon>
    </lineage>
</organism>
<gene>
    <name evidence="1" type="ORF">OKIOD_LOCUS12522</name>
</gene>
<sequence length="110" mass="12448">MDLEEKPENTNFDKLSQIQIQCLDCKCFGTLRKIGDQVVLFTEESVNNGSGIVADNTVYIFPGNSHSVRGIQRIQIDEDETIVSVDIVGFHENSYYRPILFLTPINYCDA</sequence>
<reference evidence="1 2" key="1">
    <citation type="submission" date="2021-04" db="EMBL/GenBank/DDBJ databases">
        <authorList>
            <person name="Bliznina A."/>
        </authorList>
    </citation>
    <scope>NUCLEOTIDE SEQUENCE [LARGE SCALE GENOMIC DNA]</scope>
</reference>
<dbReference type="Proteomes" id="UP001158576">
    <property type="component" value="Chromosome 1"/>
</dbReference>
<evidence type="ECO:0000313" key="2">
    <source>
        <dbReference type="Proteomes" id="UP001158576"/>
    </source>
</evidence>
<protein>
    <submittedName>
        <fullName evidence="1">Oidioi.mRNA.OKI2018_I69.chr1.g3757.t1.cds</fullName>
    </submittedName>
</protein>
<keyword evidence="2" id="KW-1185">Reference proteome</keyword>
<accession>A0ABN7SV54</accession>